<evidence type="ECO:0000259" key="22">
    <source>
        <dbReference type="PROSITE" id="PS50927"/>
    </source>
</evidence>
<dbReference type="SUPFAM" id="SSF51110">
    <property type="entry name" value="alpha-D-mannose-specific plant lectins"/>
    <property type="match status" value="1"/>
</dbReference>
<dbReference type="PROSITE" id="PS50948">
    <property type="entry name" value="PAN"/>
    <property type="match status" value="1"/>
</dbReference>
<sequence length="1043" mass="115624">MKKRESILNHRNRENQSMESKISTFLAPVVVLLLRPLIFLCLSSPVLSAPDSVTFSATSSAVLVRDSSGGGGTLVSVTEAFQLGFFTPNGSEFRYLGIWYRNRPSTVVWVANREFGLQDSTGFLCFTTDGNLQLFDGSNESYWSTGLQQSIPSSENSIYSLKLMDSGNLILAGENTTALWQSFEHPTDTFLPGMKMVPNLNLTSWTSPQDPSPGNYVFQLDQESPGKNDQFMVLNNSFPFWKSQVPGFVSFILTDYPIEYSNSTYNITHGRRGKTEYSNSRFVMGIDGRIQFFPQAANDTAPSWAEPSEFCSQLSACGSFGSCNRDYRLPCNCLPGFLPKSPENWNSGDFSEGCARVTQQQCHKKETFLNLKVATAQKPTAVSKEFSEEEECRGWCGEKCNCQAYALNEAEKHETECRIWLDDLKDIEEIEVAGPVLGLNLRVSISDIELTKKDCKPCGTIIVPYPLGTGPSCGDPLYSSFACSNKTGLLSFVALSGSYTVTRIDKQAQKFFVQVGDEYCGGESSDSKDVELDQTLPFTVDDDCNADTGNLSLGRFRGDKVLNEIGISWELPSEPLCGVEDDCSDWPNSSCREGGDGKRCLCNGSWHWDGSNATCSQNVGIRSSTPSLEKKRQLYPIIFGILGGVLLLGCAIVVLYMKRRRRKAAGRGSKDGKEENLAFRLYDSEKRVKEFMNSGQFGEDDKKDIDVPFFELDCILAATDFFSNSNKLGQGGFGPVYKGKFPGGQEIAVKRLSSASAQGLQEFKNEVLLIAKLQHRNLVRLLGYCVEGNEKILLYEYMSNKSLDFFIFDRERCKVLNWEMRFNIIMGIARGLLYLHHDSRLTIIHRDMKTSNVLLDDEMNPKVSDFGMARIVTEKQTEVNTVRVVGTYGYMSPEYALDGCFSTKSDVFSFGVVVLEILCGKRNSGFYNSDKALSLMGYAWGCWREEKAMEVMDVSLSETCNGSEFLRCVTVALLCVQEDPNDRPTMANVLFMLGSDTASLPRPKEPAFSARLHASSSATGTGTGTASSTSFGTMETTTELEGR</sequence>
<dbReference type="Pfam" id="PF00954">
    <property type="entry name" value="S_locus_glycop"/>
    <property type="match status" value="1"/>
</dbReference>
<feature type="domain" description="Protein kinase" evidence="21">
    <location>
        <begin position="722"/>
        <end position="1008"/>
    </location>
</feature>
<organism evidence="24 25">
    <name type="scientific">Linum tenue</name>
    <dbReference type="NCBI Taxonomy" id="586396"/>
    <lineage>
        <taxon>Eukaryota</taxon>
        <taxon>Viridiplantae</taxon>
        <taxon>Streptophyta</taxon>
        <taxon>Embryophyta</taxon>
        <taxon>Tracheophyta</taxon>
        <taxon>Spermatophyta</taxon>
        <taxon>Magnoliopsida</taxon>
        <taxon>eudicotyledons</taxon>
        <taxon>Gunneridae</taxon>
        <taxon>Pentapetalae</taxon>
        <taxon>rosids</taxon>
        <taxon>fabids</taxon>
        <taxon>Malpighiales</taxon>
        <taxon>Linaceae</taxon>
        <taxon>Linum</taxon>
    </lineage>
</organism>
<dbReference type="Pfam" id="PF08276">
    <property type="entry name" value="PAN_2"/>
    <property type="match status" value="1"/>
</dbReference>
<keyword evidence="6 20" id="KW-0812">Transmembrane</keyword>
<feature type="domain" description="Bulb-type lectin" evidence="22">
    <location>
        <begin position="59"/>
        <end position="184"/>
    </location>
</feature>
<dbReference type="FunFam" id="1.10.510.10:FF:000060">
    <property type="entry name" value="G-type lectin S-receptor-like serine/threonine-protein kinase"/>
    <property type="match status" value="1"/>
</dbReference>
<dbReference type="InterPro" id="IPR011009">
    <property type="entry name" value="Kinase-like_dom_sf"/>
</dbReference>
<dbReference type="CDD" id="cd00028">
    <property type="entry name" value="B_lectin"/>
    <property type="match status" value="1"/>
</dbReference>
<name>A0AAV0H985_9ROSI</name>
<dbReference type="EMBL" id="CAMGYJ010000002">
    <property type="protein sequence ID" value="CAI0381318.1"/>
    <property type="molecule type" value="Genomic_DNA"/>
</dbReference>
<evidence type="ECO:0000256" key="4">
    <source>
        <dbReference type="ARBA" id="ARBA00022527"/>
    </source>
</evidence>
<dbReference type="GO" id="GO:0005524">
    <property type="term" value="F:ATP binding"/>
    <property type="evidence" value="ECO:0007669"/>
    <property type="project" value="UniProtKB-KW"/>
</dbReference>
<keyword evidence="12 20" id="KW-1133">Transmembrane helix</keyword>
<dbReference type="GO" id="GO:0004674">
    <property type="term" value="F:protein serine/threonine kinase activity"/>
    <property type="evidence" value="ECO:0007669"/>
    <property type="project" value="UniProtKB-KW"/>
</dbReference>
<evidence type="ECO:0000256" key="14">
    <source>
        <dbReference type="ARBA" id="ARBA00023157"/>
    </source>
</evidence>
<keyword evidence="10" id="KW-0418">Kinase</keyword>
<dbReference type="PANTHER" id="PTHR27002">
    <property type="entry name" value="RECEPTOR-LIKE SERINE/THREONINE-PROTEIN KINASE SD1-8"/>
    <property type="match status" value="1"/>
</dbReference>
<evidence type="ECO:0000256" key="18">
    <source>
        <dbReference type="ARBA" id="ARBA00048679"/>
    </source>
</evidence>
<dbReference type="Gene3D" id="3.30.200.20">
    <property type="entry name" value="Phosphorylase Kinase, domain 1"/>
    <property type="match status" value="1"/>
</dbReference>
<dbReference type="Gene3D" id="2.90.10.10">
    <property type="entry name" value="Bulb-type lectin domain"/>
    <property type="match status" value="1"/>
</dbReference>
<gene>
    <name evidence="24" type="ORF">LITE_LOCUS3096</name>
</gene>
<dbReference type="PANTHER" id="PTHR27002:SF1111">
    <property type="entry name" value="NON-SPECIFIC SERINE_THREONINE PROTEIN KINASE"/>
    <property type="match status" value="1"/>
</dbReference>
<dbReference type="SMART" id="SM00220">
    <property type="entry name" value="S_TKc"/>
    <property type="match status" value="1"/>
</dbReference>
<comment type="subcellular location">
    <subcellularLocation>
        <location evidence="1">Cell membrane</location>
        <topology evidence="1">Single-pass type I membrane protein</topology>
    </subcellularLocation>
</comment>
<evidence type="ECO:0000256" key="3">
    <source>
        <dbReference type="ARBA" id="ARBA00022475"/>
    </source>
</evidence>
<dbReference type="Pfam" id="PF01453">
    <property type="entry name" value="B_lectin"/>
    <property type="match status" value="1"/>
</dbReference>
<keyword evidence="8" id="KW-0430">Lectin</keyword>
<evidence type="ECO:0000313" key="25">
    <source>
        <dbReference type="Proteomes" id="UP001154282"/>
    </source>
</evidence>
<proteinExistence type="predicted"/>
<evidence type="ECO:0000256" key="12">
    <source>
        <dbReference type="ARBA" id="ARBA00022989"/>
    </source>
</evidence>
<evidence type="ECO:0000256" key="1">
    <source>
        <dbReference type="ARBA" id="ARBA00004251"/>
    </source>
</evidence>
<feature type="domain" description="Apple" evidence="23">
    <location>
        <begin position="362"/>
        <end position="443"/>
    </location>
</feature>
<dbReference type="FunFam" id="3.30.200.20:FF:000330">
    <property type="entry name" value="G-type lectin S-receptor-like serine/threonine-protein kinase At4g03230"/>
    <property type="match status" value="1"/>
</dbReference>
<keyword evidence="14" id="KW-1015">Disulfide bond</keyword>
<evidence type="ECO:0000256" key="20">
    <source>
        <dbReference type="SAM" id="Phobius"/>
    </source>
</evidence>
<evidence type="ECO:0000256" key="17">
    <source>
        <dbReference type="ARBA" id="ARBA00047899"/>
    </source>
</evidence>
<evidence type="ECO:0000256" key="13">
    <source>
        <dbReference type="ARBA" id="ARBA00023136"/>
    </source>
</evidence>
<dbReference type="InterPro" id="IPR001245">
    <property type="entry name" value="Ser-Thr/Tyr_kinase_cat_dom"/>
</dbReference>
<evidence type="ECO:0000256" key="2">
    <source>
        <dbReference type="ARBA" id="ARBA00012513"/>
    </source>
</evidence>
<comment type="caution">
    <text evidence="24">The sequence shown here is derived from an EMBL/GenBank/DDBJ whole genome shotgun (WGS) entry which is preliminary data.</text>
</comment>
<comment type="catalytic activity">
    <reaction evidence="18">
        <text>L-seryl-[protein] + ATP = O-phospho-L-seryl-[protein] + ADP + H(+)</text>
        <dbReference type="Rhea" id="RHEA:17989"/>
        <dbReference type="Rhea" id="RHEA-COMP:9863"/>
        <dbReference type="Rhea" id="RHEA-COMP:11604"/>
        <dbReference type="ChEBI" id="CHEBI:15378"/>
        <dbReference type="ChEBI" id="CHEBI:29999"/>
        <dbReference type="ChEBI" id="CHEBI:30616"/>
        <dbReference type="ChEBI" id="CHEBI:83421"/>
        <dbReference type="ChEBI" id="CHEBI:456216"/>
        <dbReference type="EC" id="2.7.11.1"/>
    </reaction>
</comment>
<feature type="transmembrane region" description="Helical" evidence="20">
    <location>
        <begin position="634"/>
        <end position="657"/>
    </location>
</feature>
<keyword evidence="11" id="KW-0067">ATP-binding</keyword>
<evidence type="ECO:0000313" key="24">
    <source>
        <dbReference type="EMBL" id="CAI0381318.1"/>
    </source>
</evidence>
<keyword evidence="16" id="KW-0325">Glycoprotein</keyword>
<protein>
    <recommendedName>
        <fullName evidence="2">non-specific serine/threonine protein kinase</fullName>
        <ecNumber evidence="2">2.7.11.1</ecNumber>
    </recommendedName>
</protein>
<evidence type="ECO:0000256" key="15">
    <source>
        <dbReference type="ARBA" id="ARBA00023170"/>
    </source>
</evidence>
<evidence type="ECO:0000256" key="10">
    <source>
        <dbReference type="ARBA" id="ARBA00022777"/>
    </source>
</evidence>
<dbReference type="InterPro" id="IPR008271">
    <property type="entry name" value="Ser/Thr_kinase_AS"/>
</dbReference>
<evidence type="ECO:0000256" key="5">
    <source>
        <dbReference type="ARBA" id="ARBA00022679"/>
    </source>
</evidence>
<evidence type="ECO:0000256" key="7">
    <source>
        <dbReference type="ARBA" id="ARBA00022729"/>
    </source>
</evidence>
<dbReference type="Pfam" id="PF07714">
    <property type="entry name" value="PK_Tyr_Ser-Thr"/>
    <property type="match status" value="1"/>
</dbReference>
<dbReference type="AlphaFoldDB" id="A0AAV0H985"/>
<keyword evidence="9" id="KW-0547">Nucleotide-binding</keyword>
<evidence type="ECO:0000256" key="9">
    <source>
        <dbReference type="ARBA" id="ARBA00022741"/>
    </source>
</evidence>
<evidence type="ECO:0000256" key="6">
    <source>
        <dbReference type="ARBA" id="ARBA00022692"/>
    </source>
</evidence>
<dbReference type="GO" id="GO:0048544">
    <property type="term" value="P:recognition of pollen"/>
    <property type="evidence" value="ECO:0007669"/>
    <property type="project" value="InterPro"/>
</dbReference>
<dbReference type="EC" id="2.7.11.1" evidence="2"/>
<dbReference type="InterPro" id="IPR000858">
    <property type="entry name" value="S_locus_glycoprot_dom"/>
</dbReference>
<dbReference type="GO" id="GO:0005886">
    <property type="term" value="C:plasma membrane"/>
    <property type="evidence" value="ECO:0007669"/>
    <property type="project" value="UniProtKB-SubCell"/>
</dbReference>
<feature type="compositionally biased region" description="Low complexity" evidence="19">
    <location>
        <begin position="1014"/>
        <end position="1033"/>
    </location>
</feature>
<evidence type="ECO:0000256" key="8">
    <source>
        <dbReference type="ARBA" id="ARBA00022734"/>
    </source>
</evidence>
<keyword evidence="3" id="KW-1003">Cell membrane</keyword>
<dbReference type="InterPro" id="IPR003609">
    <property type="entry name" value="Pan_app"/>
</dbReference>
<keyword evidence="25" id="KW-1185">Reference proteome</keyword>
<dbReference type="GO" id="GO:0030246">
    <property type="term" value="F:carbohydrate binding"/>
    <property type="evidence" value="ECO:0007669"/>
    <property type="project" value="UniProtKB-KW"/>
</dbReference>
<accession>A0AAV0H985</accession>
<keyword evidence="13 20" id="KW-0472">Membrane</keyword>
<comment type="catalytic activity">
    <reaction evidence="17">
        <text>L-threonyl-[protein] + ATP = O-phospho-L-threonyl-[protein] + ADP + H(+)</text>
        <dbReference type="Rhea" id="RHEA:46608"/>
        <dbReference type="Rhea" id="RHEA-COMP:11060"/>
        <dbReference type="Rhea" id="RHEA-COMP:11605"/>
        <dbReference type="ChEBI" id="CHEBI:15378"/>
        <dbReference type="ChEBI" id="CHEBI:30013"/>
        <dbReference type="ChEBI" id="CHEBI:30616"/>
        <dbReference type="ChEBI" id="CHEBI:61977"/>
        <dbReference type="ChEBI" id="CHEBI:456216"/>
        <dbReference type="EC" id="2.7.11.1"/>
    </reaction>
</comment>
<evidence type="ECO:0000259" key="21">
    <source>
        <dbReference type="PROSITE" id="PS50011"/>
    </source>
</evidence>
<keyword evidence="4" id="KW-0723">Serine/threonine-protein kinase</keyword>
<dbReference type="SUPFAM" id="SSF56112">
    <property type="entry name" value="Protein kinase-like (PK-like)"/>
    <property type="match status" value="1"/>
</dbReference>
<dbReference type="InterPro" id="IPR001480">
    <property type="entry name" value="Bulb-type_lectin_dom"/>
</dbReference>
<dbReference type="CDD" id="cd14066">
    <property type="entry name" value="STKc_IRAK"/>
    <property type="match status" value="1"/>
</dbReference>
<feature type="compositionally biased region" description="Polar residues" evidence="19">
    <location>
        <begin position="1034"/>
        <end position="1043"/>
    </location>
</feature>
<reference evidence="24" key="1">
    <citation type="submission" date="2022-08" db="EMBL/GenBank/DDBJ databases">
        <authorList>
            <person name="Gutierrez-Valencia J."/>
        </authorList>
    </citation>
    <scope>NUCLEOTIDE SEQUENCE</scope>
</reference>
<evidence type="ECO:0000256" key="19">
    <source>
        <dbReference type="SAM" id="MobiDB-lite"/>
    </source>
</evidence>
<dbReference type="Gene3D" id="1.10.510.10">
    <property type="entry name" value="Transferase(Phosphotransferase) domain 1"/>
    <property type="match status" value="1"/>
</dbReference>
<dbReference type="PROSITE" id="PS00108">
    <property type="entry name" value="PROTEIN_KINASE_ST"/>
    <property type="match status" value="1"/>
</dbReference>
<keyword evidence="15" id="KW-0675">Receptor</keyword>
<dbReference type="Proteomes" id="UP001154282">
    <property type="component" value="Unassembled WGS sequence"/>
</dbReference>
<keyword evidence="7" id="KW-0732">Signal</keyword>
<dbReference type="InterPro" id="IPR036426">
    <property type="entry name" value="Bulb-type_lectin_dom_sf"/>
</dbReference>
<evidence type="ECO:0000259" key="23">
    <source>
        <dbReference type="PROSITE" id="PS50948"/>
    </source>
</evidence>
<dbReference type="PROSITE" id="PS50927">
    <property type="entry name" value="BULB_LECTIN"/>
    <property type="match status" value="1"/>
</dbReference>
<dbReference type="PROSITE" id="PS50011">
    <property type="entry name" value="PROTEIN_KINASE_DOM"/>
    <property type="match status" value="1"/>
</dbReference>
<feature type="region of interest" description="Disordered" evidence="19">
    <location>
        <begin position="1012"/>
        <end position="1043"/>
    </location>
</feature>
<dbReference type="InterPro" id="IPR000719">
    <property type="entry name" value="Prot_kinase_dom"/>
</dbReference>
<evidence type="ECO:0000256" key="11">
    <source>
        <dbReference type="ARBA" id="ARBA00022840"/>
    </source>
</evidence>
<dbReference type="SMART" id="SM00108">
    <property type="entry name" value="B_lectin"/>
    <property type="match status" value="1"/>
</dbReference>
<evidence type="ECO:0000256" key="16">
    <source>
        <dbReference type="ARBA" id="ARBA00023180"/>
    </source>
</evidence>
<keyword evidence="5" id="KW-0808">Transferase</keyword>